<evidence type="ECO:0000256" key="2">
    <source>
        <dbReference type="ARBA" id="ARBA00006168"/>
    </source>
</evidence>
<dbReference type="GO" id="GO:0006281">
    <property type="term" value="P:DNA repair"/>
    <property type="evidence" value="ECO:0000318"/>
    <property type="project" value="GO_Central"/>
</dbReference>
<dbReference type="OrthoDB" id="10265971at2759"/>
<dbReference type="Proteomes" id="UP000015101">
    <property type="component" value="Unassembled WGS sequence"/>
</dbReference>
<sequence>PNNESWVSHCAPKTLPELAVHKAKIQELETCLKERLSANLKTPFILLSGPSGCGKTTTLNVLCSELNIEIIEWVNPVLNDYESSDLNNYDYPNYRCSTVSSDSQYTKFSDFLFRANRYSSLNFGGDGREKKLFLVKDFPNVFIQNAAKFHDLITKYSQLSCAYPCVFIVTDSDQSSNIKRHLFPPNLLDNLKMNVIKFNPISSTAMMKALQRIANSGSSLKLKSFVQPSKETLEEIVETSSGDIRSALLTLQFICTSRARLPHKASKFLTTSQVNNRSNNNKKESKKMLKKKSSDASERSSYVGVKDSGMSLFRVLGKVLHCKRLEDMEPASSNLPDHLLHHSRNSLTFNPDGIFDKSCLSSDTYCAFLHQNYPDFANSIENMSMISDYFSLADASTGEWSVKSNMSSYQVSLVTRSIAFYNGAQSTDAPKKAGWLPLHKPQLYTVQKKIQDVESSILTSFKLTSHSISELSTVHLPYLDKLTS</sequence>
<keyword evidence="3" id="KW-0547">Nucleotide-binding</keyword>
<protein>
    <recommendedName>
        <fullName evidence="12">AAA+ ATPase domain-containing protein</fullName>
    </recommendedName>
</protein>
<keyword evidence="11" id="KW-1185">Reference proteome</keyword>
<evidence type="ECO:0000256" key="8">
    <source>
        <dbReference type="SAM" id="MobiDB-lite"/>
    </source>
</evidence>
<dbReference type="CTD" id="20196147"/>
<dbReference type="OMA" id="YNCLKMA"/>
<dbReference type="GO" id="GO:0003682">
    <property type="term" value="F:chromatin binding"/>
    <property type="evidence" value="ECO:0000318"/>
    <property type="project" value="GO_Central"/>
</dbReference>
<evidence type="ECO:0000256" key="1">
    <source>
        <dbReference type="ARBA" id="ARBA00004123"/>
    </source>
</evidence>
<feature type="compositionally biased region" description="Basic and acidic residues" evidence="8">
    <location>
        <begin position="281"/>
        <end position="295"/>
    </location>
</feature>
<evidence type="ECO:0000313" key="10">
    <source>
        <dbReference type="EnsemblMetazoa" id="HelroP130916"/>
    </source>
</evidence>
<keyword evidence="7" id="KW-0131">Cell cycle</keyword>
<reference evidence="10" key="3">
    <citation type="submission" date="2015-06" db="UniProtKB">
        <authorList>
            <consortium name="EnsemblMetazoa"/>
        </authorList>
    </citation>
    <scope>IDENTIFICATION</scope>
</reference>
<evidence type="ECO:0000256" key="7">
    <source>
        <dbReference type="ARBA" id="ARBA00023306"/>
    </source>
</evidence>
<keyword evidence="5" id="KW-0067">ATP-binding</keyword>
<reference evidence="11" key="1">
    <citation type="submission" date="2012-12" db="EMBL/GenBank/DDBJ databases">
        <authorList>
            <person name="Hellsten U."/>
            <person name="Grimwood J."/>
            <person name="Chapman J.A."/>
            <person name="Shapiro H."/>
            <person name="Aerts A."/>
            <person name="Otillar R.P."/>
            <person name="Terry A.Y."/>
            <person name="Boore J.L."/>
            <person name="Simakov O."/>
            <person name="Marletaz F."/>
            <person name="Cho S.-J."/>
            <person name="Edsinger-Gonzales E."/>
            <person name="Havlak P."/>
            <person name="Kuo D.-H."/>
            <person name="Larsson T."/>
            <person name="Lv J."/>
            <person name="Arendt D."/>
            <person name="Savage R."/>
            <person name="Osoegawa K."/>
            <person name="de Jong P."/>
            <person name="Lindberg D.R."/>
            <person name="Seaver E.C."/>
            <person name="Weisblat D.A."/>
            <person name="Putnam N.H."/>
            <person name="Grigoriev I.V."/>
            <person name="Rokhsar D.S."/>
        </authorList>
    </citation>
    <scope>NUCLEOTIDE SEQUENCE</scope>
</reference>
<feature type="region of interest" description="Disordered" evidence="8">
    <location>
        <begin position="268"/>
        <end position="295"/>
    </location>
</feature>
<dbReference type="EMBL" id="AMQM01000675">
    <property type="status" value="NOT_ANNOTATED_CDS"/>
    <property type="molecule type" value="Genomic_DNA"/>
</dbReference>
<dbReference type="SUPFAM" id="SSF52540">
    <property type="entry name" value="P-loop containing nucleoside triphosphate hydrolases"/>
    <property type="match status" value="1"/>
</dbReference>
<dbReference type="eggNOG" id="KOG1970">
    <property type="taxonomic scope" value="Eukaryota"/>
</dbReference>
<gene>
    <name evidence="10" type="primary">20196147</name>
    <name evidence="9" type="ORF">HELRODRAFT_130916</name>
</gene>
<keyword evidence="4" id="KW-0227">DNA damage</keyword>
<comment type="similarity">
    <text evidence="2">Belongs to the rad17/RAD24 family.</text>
</comment>
<accession>T1EHU7</accession>
<keyword evidence="6" id="KW-0539">Nucleus</keyword>
<evidence type="ECO:0000256" key="4">
    <source>
        <dbReference type="ARBA" id="ARBA00022763"/>
    </source>
</evidence>
<dbReference type="InParanoid" id="T1EHU7"/>
<dbReference type="EMBL" id="KB096324">
    <property type="protein sequence ID" value="ESO06662.1"/>
    <property type="molecule type" value="Genomic_DNA"/>
</dbReference>
<dbReference type="GO" id="GO:0005524">
    <property type="term" value="F:ATP binding"/>
    <property type="evidence" value="ECO:0007669"/>
    <property type="project" value="UniProtKB-KW"/>
</dbReference>
<evidence type="ECO:0000313" key="9">
    <source>
        <dbReference type="EMBL" id="ESO06662.1"/>
    </source>
</evidence>
<reference evidence="9 11" key="2">
    <citation type="journal article" date="2013" name="Nature">
        <title>Insights into bilaterian evolution from three spiralian genomes.</title>
        <authorList>
            <person name="Simakov O."/>
            <person name="Marletaz F."/>
            <person name="Cho S.J."/>
            <person name="Edsinger-Gonzales E."/>
            <person name="Havlak P."/>
            <person name="Hellsten U."/>
            <person name="Kuo D.H."/>
            <person name="Larsson T."/>
            <person name="Lv J."/>
            <person name="Arendt D."/>
            <person name="Savage R."/>
            <person name="Osoegawa K."/>
            <person name="de Jong P."/>
            <person name="Grimwood J."/>
            <person name="Chapman J.A."/>
            <person name="Shapiro H."/>
            <person name="Aerts A."/>
            <person name="Otillar R.P."/>
            <person name="Terry A.Y."/>
            <person name="Boore J.L."/>
            <person name="Grigoriev I.V."/>
            <person name="Lindberg D.R."/>
            <person name="Seaver E.C."/>
            <person name="Weisblat D.A."/>
            <person name="Putnam N.H."/>
            <person name="Rokhsar D.S."/>
        </authorList>
    </citation>
    <scope>NUCLEOTIDE SEQUENCE</scope>
</reference>
<organism evidence="10 11">
    <name type="scientific">Helobdella robusta</name>
    <name type="common">Californian leech</name>
    <dbReference type="NCBI Taxonomy" id="6412"/>
    <lineage>
        <taxon>Eukaryota</taxon>
        <taxon>Metazoa</taxon>
        <taxon>Spiralia</taxon>
        <taxon>Lophotrochozoa</taxon>
        <taxon>Annelida</taxon>
        <taxon>Clitellata</taxon>
        <taxon>Hirudinea</taxon>
        <taxon>Rhynchobdellida</taxon>
        <taxon>Glossiphoniidae</taxon>
        <taxon>Helobdella</taxon>
    </lineage>
</organism>
<evidence type="ECO:0000256" key="5">
    <source>
        <dbReference type="ARBA" id="ARBA00022840"/>
    </source>
</evidence>
<dbReference type="PANTHER" id="PTHR12172:SF0">
    <property type="entry name" value="CELL CYCLE CHECKPOINT PROTEIN RAD17"/>
    <property type="match status" value="1"/>
</dbReference>
<dbReference type="Pfam" id="PF03215">
    <property type="entry name" value="Rad17"/>
    <property type="match status" value="1"/>
</dbReference>
<dbReference type="KEGG" id="hro:HELRODRAFT_130916"/>
<dbReference type="FunFam" id="3.40.50.300:FF:001661">
    <property type="entry name" value="RAD17 checkpoint clamp loader component"/>
    <property type="match status" value="1"/>
</dbReference>
<dbReference type="InterPro" id="IPR004582">
    <property type="entry name" value="Checkpoint_prot_Rad17_Rad24"/>
</dbReference>
<dbReference type="STRING" id="6412.T1EHU7"/>
<evidence type="ECO:0000256" key="3">
    <source>
        <dbReference type="ARBA" id="ARBA00022741"/>
    </source>
</evidence>
<dbReference type="GO" id="GO:0005634">
    <property type="term" value="C:nucleus"/>
    <property type="evidence" value="ECO:0007669"/>
    <property type="project" value="UniProtKB-SubCell"/>
</dbReference>
<dbReference type="FunCoup" id="T1EHU7">
    <property type="interactions" value="878"/>
</dbReference>
<evidence type="ECO:0000256" key="6">
    <source>
        <dbReference type="ARBA" id="ARBA00023242"/>
    </source>
</evidence>
<dbReference type="Gene3D" id="3.40.50.300">
    <property type="entry name" value="P-loop containing nucleotide triphosphate hydrolases"/>
    <property type="match status" value="1"/>
</dbReference>
<dbReference type="InterPro" id="IPR027417">
    <property type="entry name" value="P-loop_NTPase"/>
</dbReference>
<dbReference type="GeneID" id="20196147"/>
<dbReference type="AlphaFoldDB" id="T1EHU7"/>
<proteinExistence type="inferred from homology"/>
<dbReference type="HOGENOM" id="CLU_018598_3_1_1"/>
<dbReference type="GO" id="GO:0000077">
    <property type="term" value="P:DNA damage checkpoint signaling"/>
    <property type="evidence" value="ECO:0000318"/>
    <property type="project" value="GO_Central"/>
</dbReference>
<name>T1EHU7_HELRO</name>
<dbReference type="GO" id="GO:0033314">
    <property type="term" value="P:mitotic DNA replication checkpoint signaling"/>
    <property type="evidence" value="ECO:0000318"/>
    <property type="project" value="GO_Central"/>
</dbReference>
<comment type="subcellular location">
    <subcellularLocation>
        <location evidence="1">Nucleus</location>
    </subcellularLocation>
</comment>
<evidence type="ECO:0000313" key="11">
    <source>
        <dbReference type="Proteomes" id="UP000015101"/>
    </source>
</evidence>
<dbReference type="RefSeq" id="XP_009016030.1">
    <property type="nucleotide sequence ID" value="XM_009017782.1"/>
</dbReference>
<dbReference type="EnsemblMetazoa" id="HelroT130916">
    <property type="protein sequence ID" value="HelroP130916"/>
    <property type="gene ID" value="HelroG130916"/>
</dbReference>
<dbReference type="Gene3D" id="1.10.8.60">
    <property type="match status" value="1"/>
</dbReference>
<dbReference type="FunFam" id="1.10.8.60:FF:000310">
    <property type="entry name" value="RAD17 checkpoint clamp loader component"/>
    <property type="match status" value="1"/>
</dbReference>
<evidence type="ECO:0008006" key="12">
    <source>
        <dbReference type="Google" id="ProtNLM"/>
    </source>
</evidence>
<dbReference type="PANTHER" id="PTHR12172">
    <property type="entry name" value="CELL CYCLE CHECKPOINT PROTEIN RAD17"/>
    <property type="match status" value="1"/>
</dbReference>